<gene>
    <name evidence="7" type="ORF">F2Q70_00023763</name>
</gene>
<keyword evidence="5 6" id="KW-0732">Signal</keyword>
<feature type="chain" id="PRO_5035967734" description="S-protein homolog" evidence="6">
    <location>
        <begin position="21"/>
        <end position="232"/>
    </location>
</feature>
<evidence type="ECO:0000256" key="5">
    <source>
        <dbReference type="ARBA" id="ARBA00022729"/>
    </source>
</evidence>
<comment type="similarity">
    <text evidence="2 6">Belongs to the plant self-incompatibility (S1) protein family.</text>
</comment>
<evidence type="ECO:0000256" key="6">
    <source>
        <dbReference type="RuleBase" id="RU367044"/>
    </source>
</evidence>
<dbReference type="AlphaFoldDB" id="A0A8S9GIR1"/>
<comment type="subcellular location">
    <subcellularLocation>
        <location evidence="1 6">Secreted</location>
    </subcellularLocation>
</comment>
<dbReference type="EMBL" id="QGKY02001925">
    <property type="protein sequence ID" value="KAF2545733.1"/>
    <property type="molecule type" value="Genomic_DNA"/>
</dbReference>
<evidence type="ECO:0000313" key="7">
    <source>
        <dbReference type="EMBL" id="KAF2545733.1"/>
    </source>
</evidence>
<protein>
    <recommendedName>
        <fullName evidence="6">S-protein homolog</fullName>
    </recommendedName>
</protein>
<proteinExistence type="inferred from homology"/>
<evidence type="ECO:0000256" key="2">
    <source>
        <dbReference type="ARBA" id="ARBA00005581"/>
    </source>
</evidence>
<sequence>MNRLSCFLIVIALCAELSNGALFPKDSVHFNNSLQPNNILKVHCITDEDDLGDHLLNPGQTYDFSFHESVFRTEVNCGLWQGPGFKYYALFRAYDGWLIRTTFGMQEKMLSNGALFPKDSVHFNNSLQPNNILKVHCITDEDDLGDHLLNPGQTYDFSFHESVFRTEVNCGLWQGPGFKYYALFRAYDGGVILHFGKNNFWDAREDGIYFTHDSTPPTLKYRWAAHVLTPTH</sequence>
<dbReference type="PANTHER" id="PTHR31232:SF112">
    <property type="entry name" value="S-PROTEIN HOMOLOG"/>
    <property type="match status" value="1"/>
</dbReference>
<comment type="caution">
    <text evidence="7">The sequence shown here is derived from an EMBL/GenBank/DDBJ whole genome shotgun (WGS) entry which is preliminary data.</text>
</comment>
<reference evidence="7" key="1">
    <citation type="submission" date="2019-12" db="EMBL/GenBank/DDBJ databases">
        <title>Genome sequencing and annotation of Brassica cretica.</title>
        <authorList>
            <person name="Studholme D.J."/>
            <person name="Sarris P.F."/>
        </authorList>
    </citation>
    <scope>NUCLEOTIDE SEQUENCE</scope>
    <source>
        <strain evidence="7">PFS-102/07</strain>
        <tissue evidence="7">Leaf</tissue>
    </source>
</reference>
<keyword evidence="4 6" id="KW-0964">Secreted</keyword>
<evidence type="ECO:0000256" key="4">
    <source>
        <dbReference type="ARBA" id="ARBA00022525"/>
    </source>
</evidence>
<dbReference type="PANTHER" id="PTHR31232">
    <property type="match status" value="1"/>
</dbReference>
<dbReference type="GO" id="GO:0060320">
    <property type="term" value="P:rejection of self pollen"/>
    <property type="evidence" value="ECO:0007669"/>
    <property type="project" value="UniProtKB-KW"/>
</dbReference>
<evidence type="ECO:0000256" key="3">
    <source>
        <dbReference type="ARBA" id="ARBA00022471"/>
    </source>
</evidence>
<dbReference type="Pfam" id="PF05938">
    <property type="entry name" value="Self-incomp_S1"/>
    <property type="match status" value="2"/>
</dbReference>
<keyword evidence="3 6" id="KW-0713">Self-incompatibility</keyword>
<dbReference type="InterPro" id="IPR010264">
    <property type="entry name" value="Self-incomp_S1"/>
</dbReference>
<name>A0A8S9GIR1_BRACR</name>
<evidence type="ECO:0000256" key="1">
    <source>
        <dbReference type="ARBA" id="ARBA00004613"/>
    </source>
</evidence>
<accession>A0A8S9GIR1</accession>
<feature type="signal peptide" evidence="6">
    <location>
        <begin position="1"/>
        <end position="20"/>
    </location>
</feature>
<dbReference type="GO" id="GO:0005576">
    <property type="term" value="C:extracellular region"/>
    <property type="evidence" value="ECO:0007669"/>
    <property type="project" value="UniProtKB-SubCell"/>
</dbReference>
<organism evidence="7">
    <name type="scientific">Brassica cretica</name>
    <name type="common">Mustard</name>
    <dbReference type="NCBI Taxonomy" id="69181"/>
    <lineage>
        <taxon>Eukaryota</taxon>
        <taxon>Viridiplantae</taxon>
        <taxon>Streptophyta</taxon>
        <taxon>Embryophyta</taxon>
        <taxon>Tracheophyta</taxon>
        <taxon>Spermatophyta</taxon>
        <taxon>Magnoliopsida</taxon>
        <taxon>eudicotyledons</taxon>
        <taxon>Gunneridae</taxon>
        <taxon>Pentapetalae</taxon>
        <taxon>rosids</taxon>
        <taxon>malvids</taxon>
        <taxon>Brassicales</taxon>
        <taxon>Brassicaceae</taxon>
        <taxon>Brassiceae</taxon>
        <taxon>Brassica</taxon>
    </lineage>
</organism>